<dbReference type="EMBL" id="JALJOQ010000027">
    <property type="protein sequence ID" value="KAK9808071.1"/>
    <property type="molecule type" value="Genomic_DNA"/>
</dbReference>
<evidence type="ECO:0000313" key="1">
    <source>
        <dbReference type="EMBL" id="KAK9808071.1"/>
    </source>
</evidence>
<dbReference type="AlphaFoldDB" id="A0AAW1PFF8"/>
<dbReference type="PANTHER" id="PTHR34290">
    <property type="entry name" value="SI:CH73-390P7.2"/>
    <property type="match status" value="1"/>
</dbReference>
<dbReference type="PANTHER" id="PTHR34290:SF2">
    <property type="entry name" value="OS04G0668800 PROTEIN"/>
    <property type="match status" value="1"/>
</dbReference>
<comment type="caution">
    <text evidence="1">The sequence shown here is derived from an EMBL/GenBank/DDBJ whole genome shotgun (WGS) entry which is preliminary data.</text>
</comment>
<dbReference type="GO" id="GO:0015035">
    <property type="term" value="F:protein-disulfide reductase activity"/>
    <property type="evidence" value="ECO:0007669"/>
    <property type="project" value="InterPro"/>
</dbReference>
<dbReference type="Pfam" id="PF04134">
    <property type="entry name" value="DCC1-like"/>
    <property type="match status" value="1"/>
</dbReference>
<gene>
    <name evidence="1" type="ORF">WJX73_002706</name>
</gene>
<dbReference type="InterPro" id="IPR007263">
    <property type="entry name" value="DCC1-like"/>
</dbReference>
<accession>A0AAW1PFF8</accession>
<keyword evidence="2" id="KW-1185">Reference proteome</keyword>
<proteinExistence type="predicted"/>
<dbReference type="InterPro" id="IPR044691">
    <property type="entry name" value="DCC1_Trx"/>
</dbReference>
<dbReference type="Proteomes" id="UP001465755">
    <property type="component" value="Unassembled WGS sequence"/>
</dbReference>
<organism evidence="1 2">
    <name type="scientific">Symbiochloris irregularis</name>
    <dbReference type="NCBI Taxonomy" id="706552"/>
    <lineage>
        <taxon>Eukaryota</taxon>
        <taxon>Viridiplantae</taxon>
        <taxon>Chlorophyta</taxon>
        <taxon>core chlorophytes</taxon>
        <taxon>Trebouxiophyceae</taxon>
        <taxon>Trebouxiales</taxon>
        <taxon>Trebouxiaceae</taxon>
        <taxon>Symbiochloris</taxon>
    </lineage>
</organism>
<evidence type="ECO:0000313" key="2">
    <source>
        <dbReference type="Proteomes" id="UP001465755"/>
    </source>
</evidence>
<reference evidence="1 2" key="1">
    <citation type="journal article" date="2024" name="Nat. Commun.">
        <title>Phylogenomics reveals the evolutionary origins of lichenization in chlorophyte algae.</title>
        <authorList>
            <person name="Puginier C."/>
            <person name="Libourel C."/>
            <person name="Otte J."/>
            <person name="Skaloud P."/>
            <person name="Haon M."/>
            <person name="Grisel S."/>
            <person name="Petersen M."/>
            <person name="Berrin J.G."/>
            <person name="Delaux P.M."/>
            <person name="Dal Grande F."/>
            <person name="Keller J."/>
        </authorList>
    </citation>
    <scope>NUCLEOTIDE SEQUENCE [LARGE SCALE GENOMIC DNA]</scope>
    <source>
        <strain evidence="1 2">SAG 2036</strain>
    </source>
</reference>
<protein>
    <submittedName>
        <fullName evidence="1">Uncharacterized protein</fullName>
    </submittedName>
</protein>
<name>A0AAW1PFF8_9CHLO</name>
<sequence>MLLRTGHKLASGRLSGFDKPLHTVHSVPRISQAPRAKQLSAQAAANKPAKGRLVQYLYDGNCKVCQTFKSALDAQDGKGNIEFINIAQSSYKPRQHNNVQYDDAMSTIHAITSKGKTVKGPDAVRELFGAAGPVLGWAAQASKLPGAAQAFGLLYDFLAKYRYPISDAVTKTKKAAGR</sequence>